<feature type="compositionally biased region" description="Basic and acidic residues" evidence="1">
    <location>
        <begin position="1052"/>
        <end position="1086"/>
    </location>
</feature>
<dbReference type="Pfam" id="PF15257">
    <property type="entry name" value="DUF4590"/>
    <property type="match status" value="1"/>
</dbReference>
<feature type="compositionally biased region" description="Acidic residues" evidence="1">
    <location>
        <begin position="567"/>
        <end position="578"/>
    </location>
</feature>
<feature type="compositionally biased region" description="Basic and acidic residues" evidence="1">
    <location>
        <begin position="1317"/>
        <end position="1347"/>
    </location>
</feature>
<feature type="compositionally biased region" description="Basic and acidic residues" evidence="1">
    <location>
        <begin position="1166"/>
        <end position="1179"/>
    </location>
</feature>
<reference evidence="4" key="1">
    <citation type="submission" date="2025-08" db="UniProtKB">
        <authorList>
            <consortium name="RefSeq"/>
        </authorList>
    </citation>
    <scope>IDENTIFICATION</scope>
</reference>
<feature type="compositionally biased region" description="Basic and acidic residues" evidence="1">
    <location>
        <begin position="164"/>
        <end position="175"/>
    </location>
</feature>
<dbReference type="GeneID" id="110987648"/>
<evidence type="ECO:0000259" key="2">
    <source>
        <dbReference type="Pfam" id="PF15257"/>
    </source>
</evidence>
<feature type="compositionally biased region" description="Basic and acidic residues" evidence="1">
    <location>
        <begin position="1193"/>
        <end position="1217"/>
    </location>
</feature>
<gene>
    <name evidence="4" type="primary">LOC110987648</name>
</gene>
<feature type="compositionally biased region" description="Basic residues" evidence="1">
    <location>
        <begin position="951"/>
        <end position="960"/>
    </location>
</feature>
<dbReference type="Gene3D" id="3.80.10.10">
    <property type="entry name" value="Ribonuclease Inhibitor"/>
    <property type="match status" value="3"/>
</dbReference>
<feature type="region of interest" description="Disordered" evidence="1">
    <location>
        <begin position="403"/>
        <end position="1359"/>
    </location>
</feature>
<dbReference type="PANTHER" id="PTHR23034">
    <property type="entry name" value="GLUTAMATE-RICH PROTEIN 3"/>
    <property type="match status" value="1"/>
</dbReference>
<feature type="compositionally biased region" description="Acidic residues" evidence="1">
    <location>
        <begin position="547"/>
        <end position="559"/>
    </location>
</feature>
<dbReference type="SUPFAM" id="SSF52047">
    <property type="entry name" value="RNI-like"/>
    <property type="match status" value="1"/>
</dbReference>
<dbReference type="RefSeq" id="XP_022106246.1">
    <property type="nucleotide sequence ID" value="XM_022250554.1"/>
</dbReference>
<dbReference type="OrthoDB" id="120976at2759"/>
<keyword evidence="3" id="KW-1185">Reference proteome</keyword>
<feature type="compositionally biased region" description="Low complexity" evidence="1">
    <location>
        <begin position="651"/>
        <end position="663"/>
    </location>
</feature>
<feature type="compositionally biased region" description="Basic and acidic residues" evidence="1">
    <location>
        <begin position="670"/>
        <end position="680"/>
    </location>
</feature>
<feature type="compositionally biased region" description="Basic and acidic residues" evidence="1">
    <location>
        <begin position="1102"/>
        <end position="1126"/>
    </location>
</feature>
<sequence length="1580" mass="177872">MSHVDSGPLATYNSLQDKHLVGYFNNTRMRRHLRRSGLITRNGEIVTENTFRLNMARKEHQKHVRDLMAQAIVHKALDMERSRQAEIKRKLEEIAKVELVQRVKSSRGRKGDEDITPYLSPRAPSGRPKSAKQERPRSVVTGHRPSTAPSKRSGSAKKKSAIYVDKEGFPIHRDQAWGSSDDGTDEVDSHNLRELDPYALNDITVNMTPEEKQSNSPYKIDLTRDPRPPPRTPQGFKKSPRGTTRGVITRDGRRLRPKSNKGSLSLHRKEPAYPHPTQQQTLCDVTIRYRGNNLKLQYERQDKRDEIIINQQHCGGENLVVFHGLVEPGIDLVFTSRRHRGYPFSLTFFVNSIQVLRLSACCEYKYGPGVMLGGRKGHFKFGRVDGGSPCYRCMVEAELARRERQRYKDTQTEEPKPEPEPEPVLESQGTQSDPPPPDTRDQGEQAEAVDAEAGAYDDDDFEDEDDKEVVASEKGETPKEEDRRSDHFFSGPESDIEQKQPEEADYGADSDFEADSHHEKEDEKELDKEMQDEDKEAAEEILAQGVAEDEDALGEISEEEPVKGETNDDNEVEPEDIPEEHNESPPTAEPSQQTEDEHQSSRNDDNEVEPEDIPEEHNESPPTAEPSQQTTDEHQSSRNDDSDSSSDSDGDNVVLSSSSSSSSSEDENDQQEKRDIKEADASSSEFSSEDEGDVEKKRDNGVKQETKTEELTTSIREDEGGIEEEVKQDIKTEEPSTDDRGTSVAEKRDETIGSNAEEGLDNLEERRSSSPQTSEIDLDNQEEKPLPSPPASENDVQEAAGDEQDQSHSEEEVTTKQAEMDTKRPSSPDDNGKDDEKEDDITKERDMEDRDRQKGEQEDGEDKSIFEKLADKIKDAFTSSDSSSSDSDSEERQKKKKRETKGTPSTFDKDENSKTESDSNSEKKKSFFERLKDKFTSSDSDSESDEDRENKKKKKRKRKTKSENAENNMDEETSVKDQKPEEAKDPQPENIEEHEKSGRAEEAENQHQETEDKKEPDTPPKEEKEEEKGWLDKMESKVKGLFRSSDSEDEGDEKKTMEEVKKSDEEASTPEDKQEEEKGWLDKMESAVKGFFGASDSEDSDESKRTKEAQKTVEESKEEDHTEQEARPSSPEPHAEETGEMSPPNKVEVKANDMFGPSDSEDDNEAEHKDEIVKTDNMKEMPFLNPPGVKANDTFETRDSDSKDDKEDEKVEIIKAEEDAETGAVPMALEEELARDSELQEESKMQPERDERKGKEETASLGKEDADVSQTKDGDMEKSEDEGPEEERKDEVEKTWEDKEQEISPSDRETGPSAQEVETKMDEVEDKVNENKDTGDRDSIKEEKPDDGSLSSRSSFSDTSSIAAGLEKDYRVLNLNDKNLDESKTSRLAKALKSRKYRNLEYLLLRGNPLGDSGVANVIQSLIEGHNTATSPDSALKLTHFDLGNTAMGDEAAGELGRLLSLDTQLRNLNISENTLSATAWESINQGLKVNKTLVTFSAEYARLSDTSCVMMTQAVMDHERLEELNIEGNGLGERAGNALAQLVKDNSVILTINMERDNSIPSNILAEVKEILETGSYVP</sequence>
<feature type="compositionally biased region" description="Acidic residues" evidence="1">
    <location>
        <begin position="447"/>
        <end position="467"/>
    </location>
</feature>
<feature type="compositionally biased region" description="Basic and acidic residues" evidence="1">
    <location>
        <begin position="595"/>
        <end position="605"/>
    </location>
</feature>
<feature type="compositionally biased region" description="Basic and acidic residues" evidence="1">
    <location>
        <begin position="805"/>
        <end position="875"/>
    </location>
</feature>
<feature type="compositionally biased region" description="Basic and acidic residues" evidence="1">
    <location>
        <begin position="973"/>
        <end position="1038"/>
    </location>
</feature>
<dbReference type="InterPro" id="IPR027962">
    <property type="entry name" value="ERICH3"/>
</dbReference>
<feature type="compositionally biased region" description="Basic and acidic residues" evidence="1">
    <location>
        <begin position="631"/>
        <end position="641"/>
    </location>
</feature>
<feature type="compositionally biased region" description="Acidic residues" evidence="1">
    <location>
        <begin position="530"/>
        <end position="539"/>
    </location>
</feature>
<feature type="compositionally biased region" description="Basic and acidic residues" evidence="1">
    <location>
        <begin position="468"/>
        <end position="487"/>
    </location>
</feature>
<proteinExistence type="predicted"/>
<organism evidence="3 4">
    <name type="scientific">Acanthaster planci</name>
    <name type="common">Crown-of-thorns starfish</name>
    <dbReference type="NCBI Taxonomy" id="133434"/>
    <lineage>
        <taxon>Eukaryota</taxon>
        <taxon>Metazoa</taxon>
        <taxon>Echinodermata</taxon>
        <taxon>Eleutherozoa</taxon>
        <taxon>Asterozoa</taxon>
        <taxon>Asteroidea</taxon>
        <taxon>Valvatacea</taxon>
        <taxon>Valvatida</taxon>
        <taxon>Acanthasteridae</taxon>
        <taxon>Acanthaster</taxon>
    </lineage>
</organism>
<evidence type="ECO:0000313" key="3">
    <source>
        <dbReference type="Proteomes" id="UP000694845"/>
    </source>
</evidence>
<dbReference type="InterPro" id="IPR032675">
    <property type="entry name" value="LRR_dom_sf"/>
</dbReference>
<feature type="compositionally biased region" description="Basic and acidic residues" evidence="1">
    <location>
        <begin position="403"/>
        <end position="419"/>
    </location>
</feature>
<feature type="compositionally biased region" description="Basic and acidic residues" evidence="1">
    <location>
        <begin position="514"/>
        <end position="529"/>
    </location>
</feature>
<name>A0A8B7ZS19_ACAPL</name>
<feature type="compositionally biased region" description="Low complexity" evidence="1">
    <location>
        <begin position="1348"/>
        <end position="1359"/>
    </location>
</feature>
<protein>
    <submittedName>
        <fullName evidence="4">Glutamate-rich protein 3-like isoform X1</fullName>
    </submittedName>
</protein>
<feature type="compositionally biased region" description="Basic and acidic residues" evidence="1">
    <location>
        <begin position="187"/>
        <end position="196"/>
    </location>
</feature>
<dbReference type="InterPro" id="IPR048257">
    <property type="entry name" value="DUF4590"/>
</dbReference>
<dbReference type="Proteomes" id="UP000694845">
    <property type="component" value="Unplaced"/>
</dbReference>
<feature type="compositionally biased region" description="Basic and acidic residues" evidence="1">
    <location>
        <begin position="1286"/>
        <end position="1310"/>
    </location>
</feature>
<dbReference type="SMART" id="SM00368">
    <property type="entry name" value="LRR_RI"/>
    <property type="match status" value="4"/>
</dbReference>
<evidence type="ECO:0000256" key="1">
    <source>
        <dbReference type="SAM" id="MobiDB-lite"/>
    </source>
</evidence>
<feature type="region of interest" description="Disordered" evidence="1">
    <location>
        <begin position="102"/>
        <end position="277"/>
    </location>
</feature>
<feature type="compositionally biased region" description="Basic and acidic residues" evidence="1">
    <location>
        <begin position="1232"/>
        <end position="1277"/>
    </location>
</feature>
<feature type="compositionally biased region" description="Acidic residues" evidence="1">
    <location>
        <begin position="503"/>
        <end position="513"/>
    </location>
</feature>
<dbReference type="KEGG" id="aplc:110987648"/>
<evidence type="ECO:0000313" key="4">
    <source>
        <dbReference type="RefSeq" id="XP_022106246.1"/>
    </source>
</evidence>
<accession>A0A8B7ZS19</accession>
<feature type="domain" description="DUF4590" evidence="2">
    <location>
        <begin position="296"/>
        <end position="405"/>
    </location>
</feature>
<feature type="compositionally biased region" description="Basic and acidic residues" evidence="1">
    <location>
        <begin position="907"/>
        <end position="936"/>
    </location>
</feature>
<dbReference type="OMA" id="HKMEDES"/>
<feature type="compositionally biased region" description="Basic and acidic residues" evidence="1">
    <location>
        <begin position="694"/>
        <end position="751"/>
    </location>
</feature>
<dbReference type="PANTHER" id="PTHR23034:SF2">
    <property type="entry name" value="GLUTAMATE-RICH PROTEIN 3"/>
    <property type="match status" value="1"/>
</dbReference>